<dbReference type="InterPro" id="IPR000719">
    <property type="entry name" value="Prot_kinase_dom"/>
</dbReference>
<dbReference type="PROSITE" id="PS50011">
    <property type="entry name" value="PROTEIN_KINASE_DOM"/>
    <property type="match status" value="1"/>
</dbReference>
<keyword evidence="1 3" id="KW-0547">Nucleotide-binding</keyword>
<dbReference type="InterPro" id="IPR037215">
    <property type="entry name" value="GUN4-like_sf"/>
</dbReference>
<dbReference type="Pfam" id="PF00069">
    <property type="entry name" value="Pkinase"/>
    <property type="match status" value="1"/>
</dbReference>
<dbReference type="Pfam" id="PF05419">
    <property type="entry name" value="GUN4"/>
    <property type="match status" value="1"/>
</dbReference>
<dbReference type="Gene3D" id="3.30.200.20">
    <property type="entry name" value="Phosphorylase Kinase, domain 1"/>
    <property type="match status" value="1"/>
</dbReference>
<evidence type="ECO:0000259" key="4">
    <source>
        <dbReference type="PROSITE" id="PS50011"/>
    </source>
</evidence>
<dbReference type="Gene3D" id="1.25.40.620">
    <property type="match status" value="1"/>
</dbReference>
<dbReference type="SUPFAM" id="SSF56112">
    <property type="entry name" value="Protein kinase-like (PK-like)"/>
    <property type="match status" value="1"/>
</dbReference>
<keyword evidence="5" id="KW-0808">Transferase</keyword>
<dbReference type="KEGG" id="hbq:QI031_14555"/>
<dbReference type="EMBL" id="CP124543">
    <property type="protein sequence ID" value="WGV28601.1"/>
    <property type="molecule type" value="Genomic_DNA"/>
</dbReference>
<dbReference type="PANTHER" id="PTHR24346">
    <property type="entry name" value="MAP/MICROTUBULE AFFINITY-REGULATING KINASE"/>
    <property type="match status" value="1"/>
</dbReference>
<keyword evidence="5" id="KW-0418">Kinase</keyword>
<dbReference type="InterPro" id="IPR017441">
    <property type="entry name" value="Protein_kinase_ATP_BS"/>
</dbReference>
<reference evidence="5 6" key="1">
    <citation type="journal article" date="2023" name="Limnol Oceanogr Lett">
        <title>Environmental adaptations by the intertidal Antarctic cyanobacterium Halotia branconii CENA392 as revealed using long-read genome sequencing.</title>
        <authorList>
            <person name="Dextro R.B."/>
            <person name="Delbaje E."/>
            <person name="Freitas P.N.N."/>
            <person name="Geraldes V."/>
            <person name="Pinto E."/>
            <person name="Long P.F."/>
            <person name="Fiore M.F."/>
        </authorList>
    </citation>
    <scope>NUCLEOTIDE SEQUENCE [LARGE SCALE GENOMIC DNA]</scope>
    <source>
        <strain evidence="5 6">CENA392</strain>
    </source>
</reference>
<dbReference type="RefSeq" id="WP_281485827.1">
    <property type="nucleotide sequence ID" value="NZ_CP124543.1"/>
</dbReference>
<evidence type="ECO:0000256" key="1">
    <source>
        <dbReference type="ARBA" id="ARBA00022741"/>
    </source>
</evidence>
<dbReference type="GO" id="GO:0005524">
    <property type="term" value="F:ATP binding"/>
    <property type="evidence" value="ECO:0007669"/>
    <property type="project" value="UniProtKB-UniRule"/>
</dbReference>
<dbReference type="GO" id="GO:0035556">
    <property type="term" value="P:intracellular signal transduction"/>
    <property type="evidence" value="ECO:0007669"/>
    <property type="project" value="TreeGrafter"/>
</dbReference>
<evidence type="ECO:0000256" key="2">
    <source>
        <dbReference type="ARBA" id="ARBA00022840"/>
    </source>
</evidence>
<evidence type="ECO:0000256" key="3">
    <source>
        <dbReference type="PROSITE-ProRule" id="PRU10141"/>
    </source>
</evidence>
<dbReference type="GO" id="GO:0004674">
    <property type="term" value="F:protein serine/threonine kinase activity"/>
    <property type="evidence" value="ECO:0007669"/>
    <property type="project" value="TreeGrafter"/>
</dbReference>
<evidence type="ECO:0000313" key="6">
    <source>
        <dbReference type="Proteomes" id="UP001223520"/>
    </source>
</evidence>
<sequence>MLWQPGKLIYKSKYKIEEHLGSGGFADTYRAWDTKLNRQVVIKTPNINVQKDPNYVEYIKRFKKEDQIIKKCCVNNPHIVQRFEFFEENRSYCLVMEYIHGGSLWNLVRRNGALKEIEALKYISQIGLALQKIHQKKILHLDGTPLNIMIGLNYEDPTFGKAVLIDFGISAADMSLPSSFSRSFGNKAFAPYEFLHKSVRHPTVDVYCLAASLYYTVTGKCPTNSFERKYNDEKLIPPKQLVYSLSDVVNNAILQGMALEAKDRPQTMQEWLNLLKLTPDFDSVNKSQTVTQTFKDKILQIQLHIKNIFTTQPSPELKPSATPPRLWFSSVAMERNSNENRIYYKLENLLKDKKWQQADEETIRLILQLADREEQGWLDVEHINNLLFTDLRIINQAWVRHSNKRFGFSVQKRIWLECGGKVDYKTECLLGDRVGWRNKGAWLGYSDLDFSQNAPVGHLPSRVVVGGLAGSGLYYGRFDANLLWNMLSRQDKGLTCLLLSRPDL</sequence>
<dbReference type="CDD" id="cd14014">
    <property type="entry name" value="STKc_PknB_like"/>
    <property type="match status" value="1"/>
</dbReference>
<feature type="domain" description="Protein kinase" evidence="4">
    <location>
        <begin position="14"/>
        <end position="281"/>
    </location>
</feature>
<dbReference type="InterPro" id="IPR008629">
    <property type="entry name" value="GUN4-like"/>
</dbReference>
<dbReference type="PROSITE" id="PS00107">
    <property type="entry name" value="PROTEIN_KINASE_ATP"/>
    <property type="match status" value="1"/>
</dbReference>
<proteinExistence type="predicted"/>
<feature type="binding site" evidence="3">
    <location>
        <position position="43"/>
    </location>
    <ligand>
        <name>ATP</name>
        <dbReference type="ChEBI" id="CHEBI:30616"/>
    </ligand>
</feature>
<dbReference type="Gene3D" id="1.10.510.10">
    <property type="entry name" value="Transferase(Phosphotransferase) domain 1"/>
    <property type="match status" value="1"/>
</dbReference>
<protein>
    <submittedName>
        <fullName evidence="5">Serine/threonine-protein kinase</fullName>
    </submittedName>
</protein>
<name>A0AAJ6PC77_9CYAN</name>
<dbReference type="InterPro" id="IPR011009">
    <property type="entry name" value="Kinase-like_dom_sf"/>
</dbReference>
<dbReference type="PANTHER" id="PTHR24346:SF30">
    <property type="entry name" value="MATERNAL EMBRYONIC LEUCINE ZIPPER KINASE"/>
    <property type="match status" value="1"/>
</dbReference>
<dbReference type="AlphaFoldDB" id="A0AAJ6PC77"/>
<dbReference type="SUPFAM" id="SSF140869">
    <property type="entry name" value="GUN4-like"/>
    <property type="match status" value="1"/>
</dbReference>
<accession>A0AAJ6PC77</accession>
<evidence type="ECO:0000313" key="5">
    <source>
        <dbReference type="EMBL" id="WGV28601.1"/>
    </source>
</evidence>
<dbReference type="Proteomes" id="UP001223520">
    <property type="component" value="Chromosome"/>
</dbReference>
<keyword evidence="6" id="KW-1185">Reference proteome</keyword>
<dbReference type="CDD" id="cd16383">
    <property type="entry name" value="GUN4"/>
    <property type="match status" value="1"/>
</dbReference>
<gene>
    <name evidence="5" type="ORF">QI031_14555</name>
</gene>
<dbReference type="GO" id="GO:0005737">
    <property type="term" value="C:cytoplasm"/>
    <property type="evidence" value="ECO:0007669"/>
    <property type="project" value="TreeGrafter"/>
</dbReference>
<keyword evidence="2 3" id="KW-0067">ATP-binding</keyword>
<dbReference type="Gene3D" id="1.10.10.1770">
    <property type="entry name" value="Gun4-like"/>
    <property type="match status" value="1"/>
</dbReference>
<organism evidence="5 6">
    <name type="scientific">Halotia branconii CENA392</name>
    <dbReference type="NCBI Taxonomy" id="1539056"/>
    <lineage>
        <taxon>Bacteria</taxon>
        <taxon>Bacillati</taxon>
        <taxon>Cyanobacteriota</taxon>
        <taxon>Cyanophyceae</taxon>
        <taxon>Nostocales</taxon>
        <taxon>Nodulariaceae</taxon>
        <taxon>Halotia</taxon>
    </lineage>
</organism>